<keyword evidence="9" id="KW-0539">Nucleus</keyword>
<comment type="function">
    <text evidence="9">Catalyzes the hydroxylation of the N(6)-(4-aminobutyl)-L-lysine intermediate to form hypusine, an essential post-translational modification only found in mature eIF-5A factor.</text>
</comment>
<feature type="binding site" evidence="9">
    <location>
        <position position="62"/>
    </location>
    <ligand>
        <name>Fe cation</name>
        <dbReference type="ChEBI" id="CHEBI:24875"/>
        <label>1</label>
    </ligand>
</feature>
<comment type="pathway">
    <text evidence="2 9">Protein modification; eIF5A hypusination.</text>
</comment>
<evidence type="ECO:0000313" key="10">
    <source>
        <dbReference type="EMBL" id="QSL67128.1"/>
    </source>
</evidence>
<dbReference type="OrthoDB" id="421002at2759"/>
<feature type="binding site" evidence="9">
    <location>
        <position position="95"/>
    </location>
    <ligand>
        <name>Fe cation</name>
        <dbReference type="ChEBI" id="CHEBI:24875"/>
        <label>1</label>
    </ligand>
</feature>
<keyword evidence="9" id="KW-0963">Cytoplasm</keyword>
<dbReference type="InterPro" id="IPR016024">
    <property type="entry name" value="ARM-type_fold"/>
</dbReference>
<evidence type="ECO:0000256" key="2">
    <source>
        <dbReference type="ARBA" id="ARBA00005041"/>
    </source>
</evidence>
<sequence length="298" mass="33864">MNQDPEDEIIKLRNVLLNKTQKSSVFAQFQALFSLKTLGKNYNKAIDVLAEGFCDDSELLKHEIAYVLGQTQNKKAVIPLEKVLKNESEQVIVRHEAAEALGALNSQESLPLLKFLKEKDPSQIIRETCDLAIQRIEWENSSESKTEKLSPNIFESVDPAPPLPEDPEMKIEDEVKRLGHELINQKLPLFHRYRVMFRLRNIGTDEAIEALAEGFTDPSALFRHEIAYVFGQLCSSHSIPYLTNVLCNPMEETIVRHEAAEALGSIGVSEVDSVLQRFIDDKERIIRESCMIAIEMCR</sequence>
<dbReference type="GO" id="GO:0005634">
    <property type="term" value="C:nucleus"/>
    <property type="evidence" value="ECO:0007669"/>
    <property type="project" value="UniProtKB-SubCell"/>
</dbReference>
<dbReference type="Pfam" id="PF13646">
    <property type="entry name" value="HEAT_2"/>
    <property type="match status" value="2"/>
</dbReference>
<keyword evidence="6 9" id="KW-0408">Iron</keyword>
<keyword evidence="8 9" id="KW-0386">Hypusine biosynthesis</keyword>
<evidence type="ECO:0000256" key="6">
    <source>
        <dbReference type="ARBA" id="ARBA00023004"/>
    </source>
</evidence>
<evidence type="ECO:0000256" key="8">
    <source>
        <dbReference type="ARBA" id="ARBA00023256"/>
    </source>
</evidence>
<dbReference type="InterPro" id="IPR011989">
    <property type="entry name" value="ARM-like"/>
</dbReference>
<keyword evidence="3 9" id="KW-0479">Metal-binding</keyword>
<evidence type="ECO:0000256" key="1">
    <source>
        <dbReference type="ARBA" id="ARBA00000068"/>
    </source>
</evidence>
<dbReference type="HAMAP" id="MF_03101">
    <property type="entry name" value="Deoxyhypusine_hydroxylase"/>
    <property type="match status" value="1"/>
</dbReference>
<feature type="binding site" evidence="9">
    <location>
        <position position="63"/>
    </location>
    <ligand>
        <name>Fe cation</name>
        <dbReference type="ChEBI" id="CHEBI:24875"/>
        <label>1</label>
    </ligand>
</feature>
<feature type="binding site" evidence="9">
    <location>
        <position position="96"/>
    </location>
    <ligand>
        <name>Fe cation</name>
        <dbReference type="ChEBI" id="CHEBI:24875"/>
        <label>1</label>
    </ligand>
</feature>
<keyword evidence="5 9" id="KW-0560">Oxidoreductase</keyword>
<dbReference type="GO" id="GO:0005737">
    <property type="term" value="C:cytoplasm"/>
    <property type="evidence" value="ECO:0007669"/>
    <property type="project" value="UniProtKB-SubCell"/>
</dbReference>
<evidence type="ECO:0000256" key="9">
    <source>
        <dbReference type="HAMAP-Rule" id="MF_03101"/>
    </source>
</evidence>
<protein>
    <recommendedName>
        <fullName evidence="9">Deoxyhypusine hydroxylase</fullName>
        <shortName evidence="9">DOHH</shortName>
        <ecNumber evidence="9">1.14.99.29</ecNumber>
    </recommendedName>
    <alternativeName>
        <fullName evidence="9">Deoxyhypusine dioxygenase</fullName>
    </alternativeName>
    <alternativeName>
        <fullName evidence="9">Deoxyhypusine monooxygenase</fullName>
    </alternativeName>
</protein>
<comment type="cofactor">
    <cofactor evidence="9">
        <name>Fe(2+)</name>
        <dbReference type="ChEBI" id="CHEBI:29033"/>
    </cofactor>
    <text evidence="9">Binds 2 Fe(2+) ions per subunit.</text>
</comment>
<feature type="binding site" evidence="9">
    <location>
        <position position="258"/>
    </location>
    <ligand>
        <name>Fe cation</name>
        <dbReference type="ChEBI" id="CHEBI:24875"/>
        <label>2</label>
    </ligand>
</feature>
<dbReference type="EC" id="1.14.99.29" evidence="9"/>
<dbReference type="InterPro" id="IPR004155">
    <property type="entry name" value="PBS_lyase_HEAT"/>
</dbReference>
<dbReference type="Gene3D" id="1.25.10.10">
    <property type="entry name" value="Leucine-rich Repeat Variant"/>
    <property type="match status" value="2"/>
</dbReference>
<dbReference type="EMBL" id="CP054548">
    <property type="protein sequence ID" value="QSL67128.1"/>
    <property type="molecule type" value="Genomic_DNA"/>
</dbReference>
<dbReference type="GO" id="GO:0019135">
    <property type="term" value="F:deoxyhypusine monooxygenase activity"/>
    <property type="evidence" value="ECO:0007669"/>
    <property type="project" value="UniProtKB-UniRule"/>
</dbReference>
<dbReference type="SUPFAM" id="SSF48371">
    <property type="entry name" value="ARM repeat"/>
    <property type="match status" value="1"/>
</dbReference>
<feature type="binding site" evidence="9">
    <location>
        <position position="225"/>
    </location>
    <ligand>
        <name>Fe cation</name>
        <dbReference type="ChEBI" id="CHEBI:24875"/>
        <label>2</label>
    </ligand>
</feature>
<gene>
    <name evidence="9" type="primary">LIA1</name>
    <name evidence="10" type="ORF">MERGE_001517</name>
</gene>
<dbReference type="InterPro" id="IPR027517">
    <property type="entry name" value="Deoxyhypusine_hydroxylase"/>
</dbReference>
<feature type="binding site" evidence="9">
    <location>
        <position position="224"/>
    </location>
    <ligand>
        <name>Fe cation</name>
        <dbReference type="ChEBI" id="CHEBI:24875"/>
        <label>2</label>
    </ligand>
</feature>
<evidence type="ECO:0000256" key="7">
    <source>
        <dbReference type="ARBA" id="ARBA00023033"/>
    </source>
</evidence>
<reference evidence="10" key="1">
    <citation type="submission" date="2020-06" db="EMBL/GenBank/DDBJ databases">
        <title>Genomes of multiple members of Pneumocystis genus reveal paths to human pathogen Pneumocystis jirovecii.</title>
        <authorList>
            <person name="Cisse O.H."/>
            <person name="Ma L."/>
            <person name="Dekker J."/>
            <person name="Khil P."/>
            <person name="Jo J."/>
            <person name="Brenchley J."/>
            <person name="Blair R."/>
            <person name="Pahar B."/>
            <person name="Chabe M."/>
            <person name="Van Rompay K.A."/>
            <person name="Keesler R."/>
            <person name="Sukura A."/>
            <person name="Hirsch V."/>
            <person name="Kutty G."/>
            <person name="Liu Y."/>
            <person name="Peng L."/>
            <person name="Chen J."/>
            <person name="Song J."/>
            <person name="Weissenbacher-Lang C."/>
            <person name="Xu J."/>
            <person name="Upham N.S."/>
            <person name="Stajich J.E."/>
            <person name="Cuomo C.A."/>
            <person name="Cushion M.T."/>
            <person name="Kovacs J.A."/>
        </authorList>
    </citation>
    <scope>NUCLEOTIDE SEQUENCE</scope>
    <source>
        <strain evidence="10">2A</strain>
    </source>
</reference>
<feature type="binding site" evidence="9">
    <location>
        <position position="257"/>
    </location>
    <ligand>
        <name>Fe cation</name>
        <dbReference type="ChEBI" id="CHEBI:24875"/>
        <label>2</label>
    </ligand>
</feature>
<dbReference type="PANTHER" id="PTHR12697">
    <property type="entry name" value="PBS LYASE HEAT-LIKE PROTEIN"/>
    <property type="match status" value="1"/>
</dbReference>
<proteinExistence type="inferred from homology"/>
<organism evidence="10 11">
    <name type="scientific">Pneumocystis wakefieldiae</name>
    <dbReference type="NCBI Taxonomy" id="38082"/>
    <lineage>
        <taxon>Eukaryota</taxon>
        <taxon>Fungi</taxon>
        <taxon>Dikarya</taxon>
        <taxon>Ascomycota</taxon>
        <taxon>Taphrinomycotina</taxon>
        <taxon>Pneumocystomycetes</taxon>
        <taxon>Pneumocystaceae</taxon>
        <taxon>Pneumocystis</taxon>
    </lineage>
</organism>
<dbReference type="PANTHER" id="PTHR12697:SF5">
    <property type="entry name" value="DEOXYHYPUSINE HYDROXYLASE"/>
    <property type="match status" value="1"/>
</dbReference>
<keyword evidence="11" id="KW-1185">Reference proteome</keyword>
<dbReference type="UniPathway" id="UPA00354"/>
<dbReference type="SMART" id="SM00567">
    <property type="entry name" value="EZ_HEAT"/>
    <property type="match status" value="5"/>
</dbReference>
<name>A0A899G776_9ASCO</name>
<accession>A0A899G776</accession>
<dbReference type="Proteomes" id="UP000663699">
    <property type="component" value="Chromosome 17"/>
</dbReference>
<dbReference type="AlphaFoldDB" id="A0A899G776"/>
<evidence type="ECO:0000256" key="3">
    <source>
        <dbReference type="ARBA" id="ARBA00022723"/>
    </source>
</evidence>
<evidence type="ECO:0000256" key="5">
    <source>
        <dbReference type="ARBA" id="ARBA00023002"/>
    </source>
</evidence>
<evidence type="ECO:0000313" key="11">
    <source>
        <dbReference type="Proteomes" id="UP000663699"/>
    </source>
</evidence>
<comment type="catalytic activity">
    <reaction evidence="1 9">
        <text>[eIF5A protein]-deoxyhypusine + AH2 + O2 = [eIF5A protein]-hypusine + A + H2O</text>
        <dbReference type="Rhea" id="RHEA:14101"/>
        <dbReference type="Rhea" id="RHEA-COMP:10144"/>
        <dbReference type="Rhea" id="RHEA-COMP:12592"/>
        <dbReference type="ChEBI" id="CHEBI:13193"/>
        <dbReference type="ChEBI" id="CHEBI:15377"/>
        <dbReference type="ChEBI" id="CHEBI:15379"/>
        <dbReference type="ChEBI" id="CHEBI:17499"/>
        <dbReference type="ChEBI" id="CHEBI:82657"/>
        <dbReference type="ChEBI" id="CHEBI:91175"/>
        <dbReference type="EC" id="1.14.99.29"/>
    </reaction>
</comment>
<keyword evidence="4" id="KW-0677">Repeat</keyword>
<comment type="similarity">
    <text evidence="9">Belongs to the deoxyhypusine hydroxylase family.</text>
</comment>
<dbReference type="GO" id="GO:0046872">
    <property type="term" value="F:metal ion binding"/>
    <property type="evidence" value="ECO:0007669"/>
    <property type="project" value="UniProtKB-KW"/>
</dbReference>
<comment type="subcellular location">
    <subcellularLocation>
        <location evidence="9">Cytoplasm</location>
    </subcellularLocation>
    <subcellularLocation>
        <location evidence="9">Nucleus</location>
    </subcellularLocation>
</comment>
<keyword evidence="7 9" id="KW-0503">Monooxygenase</keyword>
<evidence type="ECO:0000256" key="4">
    <source>
        <dbReference type="ARBA" id="ARBA00022737"/>
    </source>
</evidence>